<dbReference type="AlphaFoldDB" id="A0A8H7Q873"/>
<dbReference type="EMBL" id="JAEPRA010000003">
    <property type="protein sequence ID" value="KAG2187817.1"/>
    <property type="molecule type" value="Genomic_DNA"/>
</dbReference>
<evidence type="ECO:0000256" key="1">
    <source>
        <dbReference type="SAM" id="Phobius"/>
    </source>
</evidence>
<feature type="transmembrane region" description="Helical" evidence="1">
    <location>
        <begin position="120"/>
        <end position="143"/>
    </location>
</feature>
<dbReference type="Proteomes" id="UP000612746">
    <property type="component" value="Unassembled WGS sequence"/>
</dbReference>
<comment type="caution">
    <text evidence="3">The sequence shown here is derived from an EMBL/GenBank/DDBJ whole genome shotgun (WGS) entry which is preliminary data.</text>
</comment>
<keyword evidence="1" id="KW-1133">Transmembrane helix</keyword>
<accession>A0A8H7Q873</accession>
<keyword evidence="1" id="KW-0472">Membrane</keyword>
<feature type="chain" id="PRO_5034167554" description="WSC domain-containing protein" evidence="2">
    <location>
        <begin position="16"/>
        <end position="190"/>
    </location>
</feature>
<evidence type="ECO:0000256" key="2">
    <source>
        <dbReference type="SAM" id="SignalP"/>
    </source>
</evidence>
<keyword evidence="1" id="KW-0812">Transmembrane</keyword>
<feature type="signal peptide" evidence="2">
    <location>
        <begin position="1"/>
        <end position="15"/>
    </location>
</feature>
<reference evidence="3" key="1">
    <citation type="submission" date="2020-12" db="EMBL/GenBank/DDBJ databases">
        <title>Metabolic potential, ecology and presence of endohyphal bacteria is reflected in genomic diversity of Mucoromycotina.</title>
        <authorList>
            <person name="Muszewska A."/>
            <person name="Okrasinska A."/>
            <person name="Steczkiewicz K."/>
            <person name="Drgas O."/>
            <person name="Orlowska M."/>
            <person name="Perlinska-Lenart U."/>
            <person name="Aleksandrzak-Piekarczyk T."/>
            <person name="Szatraj K."/>
            <person name="Zielenkiewicz U."/>
            <person name="Pilsyk S."/>
            <person name="Malc E."/>
            <person name="Mieczkowski P."/>
            <person name="Kruszewska J.S."/>
            <person name="Biernat P."/>
            <person name="Pawlowska J."/>
        </authorList>
    </citation>
    <scope>NUCLEOTIDE SEQUENCE</scope>
    <source>
        <strain evidence="3">WA0000051536</strain>
    </source>
</reference>
<evidence type="ECO:0008006" key="5">
    <source>
        <dbReference type="Google" id="ProtNLM"/>
    </source>
</evidence>
<keyword evidence="4" id="KW-1185">Reference proteome</keyword>
<dbReference type="OrthoDB" id="5985073at2759"/>
<evidence type="ECO:0000313" key="4">
    <source>
        <dbReference type="Proteomes" id="UP000612746"/>
    </source>
</evidence>
<name>A0A8H7Q873_9FUNG</name>
<sequence length="190" mass="22019">MLVSSFSMFLLYGCAKWHNVLLLQRTANGKTCQLADQKVRRAHLLFDKYTFIIIQEAPVNSSYCDVSCPNDPVEQCGGLAYDSVYSSFVPDHTSSHDSVPNFLSPQMPATVEQRRPVSPYIVAIYCVVAFIVICFLAFFFYIWRMARKRTVPLEETKELEKCERRSLWSQSFVDKFRHYSTRREKIHAPV</sequence>
<proteinExistence type="predicted"/>
<keyword evidence="2" id="KW-0732">Signal</keyword>
<gene>
    <name evidence="3" type="ORF">INT44_005507</name>
</gene>
<protein>
    <recommendedName>
        <fullName evidence="5">WSC domain-containing protein</fullName>
    </recommendedName>
</protein>
<organism evidence="3 4">
    <name type="scientific">Umbelopsis vinacea</name>
    <dbReference type="NCBI Taxonomy" id="44442"/>
    <lineage>
        <taxon>Eukaryota</taxon>
        <taxon>Fungi</taxon>
        <taxon>Fungi incertae sedis</taxon>
        <taxon>Mucoromycota</taxon>
        <taxon>Mucoromycotina</taxon>
        <taxon>Umbelopsidomycetes</taxon>
        <taxon>Umbelopsidales</taxon>
        <taxon>Umbelopsidaceae</taxon>
        <taxon>Umbelopsis</taxon>
    </lineage>
</organism>
<evidence type="ECO:0000313" key="3">
    <source>
        <dbReference type="EMBL" id="KAG2187817.1"/>
    </source>
</evidence>